<feature type="compositionally biased region" description="Polar residues" evidence="1">
    <location>
        <begin position="716"/>
        <end position="730"/>
    </location>
</feature>
<dbReference type="InterPro" id="IPR006626">
    <property type="entry name" value="PbH1"/>
</dbReference>
<dbReference type="Gene3D" id="2.60.40.10">
    <property type="entry name" value="Immunoglobulins"/>
    <property type="match status" value="1"/>
</dbReference>
<dbReference type="RefSeq" id="WP_012924943.1">
    <property type="nucleotide sequence ID" value="NC_013730.1"/>
</dbReference>
<dbReference type="InterPro" id="IPR051172">
    <property type="entry name" value="Chlamydia_OmcB"/>
</dbReference>
<dbReference type="PANTHER" id="PTHR34819:SF3">
    <property type="entry name" value="CELL SURFACE PROTEIN"/>
    <property type="match status" value="1"/>
</dbReference>
<feature type="region of interest" description="Disordered" evidence="1">
    <location>
        <begin position="537"/>
        <end position="618"/>
    </location>
</feature>
<dbReference type="Proteomes" id="UP000002028">
    <property type="component" value="Chromosome"/>
</dbReference>
<evidence type="ECO:0000313" key="5">
    <source>
        <dbReference type="Proteomes" id="UP000002028"/>
    </source>
</evidence>
<dbReference type="KEGG" id="sli:Slin_0327"/>
<organism evidence="4 5">
    <name type="scientific">Spirosoma linguale (strain ATCC 33905 / DSM 74 / LMG 10896 / Claus 1)</name>
    <dbReference type="NCBI Taxonomy" id="504472"/>
    <lineage>
        <taxon>Bacteria</taxon>
        <taxon>Pseudomonadati</taxon>
        <taxon>Bacteroidota</taxon>
        <taxon>Cytophagia</taxon>
        <taxon>Cytophagales</taxon>
        <taxon>Cytophagaceae</taxon>
        <taxon>Spirosoma</taxon>
    </lineage>
</organism>
<dbReference type="SUPFAM" id="SSF51126">
    <property type="entry name" value="Pectin lyase-like"/>
    <property type="match status" value="1"/>
</dbReference>
<feature type="compositionally biased region" description="Polar residues" evidence="1">
    <location>
        <begin position="588"/>
        <end position="611"/>
    </location>
</feature>
<dbReference type="InterPro" id="IPR001434">
    <property type="entry name" value="OmcB-like_DUF11"/>
</dbReference>
<feature type="domain" description="DUF11" evidence="3">
    <location>
        <begin position="462"/>
        <end position="570"/>
    </location>
</feature>
<feature type="signal peptide" evidence="2">
    <location>
        <begin position="1"/>
        <end position="18"/>
    </location>
</feature>
<keyword evidence="2" id="KW-0732">Signal</keyword>
<dbReference type="NCBIfam" id="TIGR01451">
    <property type="entry name" value="B_ant_repeat"/>
    <property type="match status" value="2"/>
</dbReference>
<proteinExistence type="predicted"/>
<dbReference type="eggNOG" id="COG5434">
    <property type="taxonomic scope" value="Bacteria"/>
</dbReference>
<dbReference type="EMBL" id="CP001769">
    <property type="protein sequence ID" value="ADB36391.1"/>
    <property type="molecule type" value="Genomic_DNA"/>
</dbReference>
<feature type="domain" description="DUF11" evidence="3">
    <location>
        <begin position="619"/>
        <end position="723"/>
    </location>
</feature>
<feature type="region of interest" description="Disordered" evidence="1">
    <location>
        <begin position="716"/>
        <end position="743"/>
    </location>
</feature>
<name>D2QDG1_SPILD</name>
<dbReference type="HOGENOM" id="CLU_373799_0_0_10"/>
<dbReference type="PANTHER" id="PTHR34819">
    <property type="entry name" value="LARGE CYSTEINE-RICH PERIPLASMIC PROTEIN OMCB"/>
    <property type="match status" value="1"/>
</dbReference>
<dbReference type="SMART" id="SM00710">
    <property type="entry name" value="PbH1"/>
    <property type="match status" value="5"/>
</dbReference>
<accession>D2QDG1</accession>
<feature type="chain" id="PRO_5003033652" evidence="2">
    <location>
        <begin position="19"/>
        <end position="743"/>
    </location>
</feature>
<evidence type="ECO:0000259" key="3">
    <source>
        <dbReference type="Pfam" id="PF01345"/>
    </source>
</evidence>
<feature type="compositionally biased region" description="Polar residues" evidence="1">
    <location>
        <begin position="537"/>
        <end position="557"/>
    </location>
</feature>
<dbReference type="InterPro" id="IPR013783">
    <property type="entry name" value="Ig-like_fold"/>
</dbReference>
<reference evidence="4 5" key="1">
    <citation type="journal article" date="2010" name="Stand. Genomic Sci.">
        <title>Complete genome sequence of Spirosoma linguale type strain (1).</title>
        <authorList>
            <person name="Lail K."/>
            <person name="Sikorski J."/>
            <person name="Saunders E."/>
            <person name="Lapidus A."/>
            <person name="Glavina Del Rio T."/>
            <person name="Copeland A."/>
            <person name="Tice H."/>
            <person name="Cheng J.-F."/>
            <person name="Lucas S."/>
            <person name="Nolan M."/>
            <person name="Bruce D."/>
            <person name="Goodwin L."/>
            <person name="Pitluck S."/>
            <person name="Ivanova N."/>
            <person name="Mavromatis K."/>
            <person name="Ovchinnikova G."/>
            <person name="Pati A."/>
            <person name="Chen A."/>
            <person name="Palaniappan K."/>
            <person name="Land M."/>
            <person name="Hauser L."/>
            <person name="Chang Y.-J."/>
            <person name="Jeffries C.D."/>
            <person name="Chain P."/>
            <person name="Brettin T."/>
            <person name="Detter J.C."/>
            <person name="Schuetze A."/>
            <person name="Rohde M."/>
            <person name="Tindall B.J."/>
            <person name="Goeker M."/>
            <person name="Bristow J."/>
            <person name="Eisen J.A."/>
            <person name="Markowitz V."/>
            <person name="Hugenholtz P."/>
            <person name="Kyrpides N.C."/>
            <person name="Klenk H.-P."/>
            <person name="Chen F."/>
        </authorList>
    </citation>
    <scope>NUCLEOTIDE SEQUENCE [LARGE SCALE GENOMIC DNA]</scope>
    <source>
        <strain evidence="5">ATCC 33905 / DSM 74 / LMG 10896 / Claus 1</strain>
    </source>
</reference>
<dbReference type="AlphaFoldDB" id="D2QDG1"/>
<keyword evidence="5" id="KW-1185">Reference proteome</keyword>
<dbReference type="InterPro" id="IPR059226">
    <property type="entry name" value="Choice_anch_Q_dom"/>
</dbReference>
<gene>
    <name evidence="4" type="ordered locus">Slin_0327</name>
</gene>
<dbReference type="InterPro" id="IPR047589">
    <property type="entry name" value="DUF11_rpt"/>
</dbReference>
<dbReference type="Pfam" id="PF01345">
    <property type="entry name" value="DUF11"/>
    <property type="match status" value="2"/>
</dbReference>
<evidence type="ECO:0000256" key="2">
    <source>
        <dbReference type="SAM" id="SignalP"/>
    </source>
</evidence>
<dbReference type="NCBIfam" id="NF041518">
    <property type="entry name" value="choice_anch_Q"/>
    <property type="match status" value="1"/>
</dbReference>
<protein>
    <submittedName>
        <fullName evidence="4">Conserved repeat domain protein</fullName>
    </submittedName>
</protein>
<dbReference type="InterPro" id="IPR011050">
    <property type="entry name" value="Pectin_lyase_fold/virulence"/>
</dbReference>
<dbReference type="eggNOG" id="COG1572">
    <property type="taxonomic scope" value="Bacteria"/>
</dbReference>
<evidence type="ECO:0000313" key="4">
    <source>
        <dbReference type="EMBL" id="ADB36391.1"/>
    </source>
</evidence>
<evidence type="ECO:0000256" key="1">
    <source>
        <dbReference type="SAM" id="MobiDB-lite"/>
    </source>
</evidence>
<sequence length="743" mass="76692">MNACFSCLLVFLSVSVYSQSIIYVTPTGAGNQSGSSWTNALPGNSQLRSKLLSASAGTQLWLSGGQYSLGSSRTETFAIPSGVQVYGGFIGNETALSDRLLSSPSSTTLTGETGDPTSITDNNYHVITFTNASSDTRLDGVVITGGNSNAGTSPHDSGGGIYNNGSGTGNKSRPILKNCLITANTAVNGGGLYNDAHDGGESSSTCINCIFQENSASFSGGGVYNYGYRGLCSPILTGCVFRRNRAVLGGGFLSNATFNAGINNPVLTNCVFEENTASSGAGLVFASGFYAFLNPTLTNCLIDHNQASGSGGGMQVSATIGCSANPTLTNCVLADNSAGTAGSGIYSACYSDSYITIRLTNSLVWTNDVAHDTGSNRIAPTYAITYSNVQGGFSGTGNTNVDPLFVDPASYNYRVRPNSPAINTGDPASTTSTVSATDLANEPRIVNGRIDRGAYEYIPMADLRMTLAVGTRATAVKQPIEYKLTITNDGPDPATNVTWNNRLPPSLSFVGGKDVSNSFTLVYGTVASLEPGKSTTFSYQLQPEQPGRYSNASQITNSDQRDPDSQPDSGTGDGQDDAAQTDVRTTDDNGTVYASPNPNQVPLPSVVSNQPAPDPTKADLSLSISLSNRTPLVGDVVAVICQVSNAGGLAATGVSLSLTLPAGLSFVSGSGFTQTGQAIVGTVGTVNAGTQALLTAYVRINLRNAALLFAEILTSNQPDPDSQPGSGTTDGQDDMATADLRVP</sequence>